<comment type="caution">
    <text evidence="1">The sequence shown here is derived from an EMBL/GenBank/DDBJ whole genome shotgun (WGS) entry which is preliminary data.</text>
</comment>
<keyword evidence="2" id="KW-1185">Reference proteome</keyword>
<organism evidence="1 2">
    <name type="scientific">Sinanodonta woodiana</name>
    <name type="common">Chinese pond mussel</name>
    <name type="synonym">Anodonta woodiana</name>
    <dbReference type="NCBI Taxonomy" id="1069815"/>
    <lineage>
        <taxon>Eukaryota</taxon>
        <taxon>Metazoa</taxon>
        <taxon>Spiralia</taxon>
        <taxon>Lophotrochozoa</taxon>
        <taxon>Mollusca</taxon>
        <taxon>Bivalvia</taxon>
        <taxon>Autobranchia</taxon>
        <taxon>Heteroconchia</taxon>
        <taxon>Palaeoheterodonta</taxon>
        <taxon>Unionida</taxon>
        <taxon>Unionoidea</taxon>
        <taxon>Unionidae</taxon>
        <taxon>Unioninae</taxon>
        <taxon>Sinanodonta</taxon>
    </lineage>
</organism>
<evidence type="ECO:0000313" key="2">
    <source>
        <dbReference type="Proteomes" id="UP001634394"/>
    </source>
</evidence>
<accession>A0ABD3T6X5</accession>
<protein>
    <submittedName>
        <fullName evidence="1">Uncharacterized protein</fullName>
    </submittedName>
</protein>
<proteinExistence type="predicted"/>
<sequence length="172" mass="19577">MRLQYKLILLLTDRKGRLASSRCCVSFETEKRKWRDLLFLSGVIGQTGAQDIDIISGNDTVRQPETCRMSSDCVQDFCCRDKFGRLLDMSGTFDHIGPIHVEANGTCHPVRAQLGEHCSKYCPCDKSQGLQCFRSLKLKCCEPYTCHRKAEVDAKIKEFMKCYKDPTCPLPL</sequence>
<evidence type="ECO:0000313" key="1">
    <source>
        <dbReference type="EMBL" id="KAL3832664.1"/>
    </source>
</evidence>
<dbReference type="Proteomes" id="UP001634394">
    <property type="component" value="Unassembled WGS sequence"/>
</dbReference>
<name>A0ABD3T6X5_SINWO</name>
<dbReference type="AlphaFoldDB" id="A0ABD3T6X5"/>
<dbReference type="EMBL" id="JBJQND010000019">
    <property type="protein sequence ID" value="KAL3832664.1"/>
    <property type="molecule type" value="Genomic_DNA"/>
</dbReference>
<gene>
    <name evidence="1" type="ORF">ACJMK2_024287</name>
</gene>
<reference evidence="1 2" key="1">
    <citation type="submission" date="2024-11" db="EMBL/GenBank/DDBJ databases">
        <title>Chromosome-level genome assembly of the freshwater bivalve Anodonta woodiana.</title>
        <authorList>
            <person name="Chen X."/>
        </authorList>
    </citation>
    <scope>NUCLEOTIDE SEQUENCE [LARGE SCALE GENOMIC DNA]</scope>
    <source>
        <strain evidence="1">MN2024</strain>
        <tissue evidence="1">Gills</tissue>
    </source>
</reference>